<dbReference type="PROSITE" id="PS00624">
    <property type="entry name" value="GMC_OXRED_2"/>
    <property type="match status" value="1"/>
</dbReference>
<dbReference type="PANTHER" id="PTHR11552">
    <property type="entry name" value="GLUCOSE-METHANOL-CHOLINE GMC OXIDOREDUCTASE"/>
    <property type="match status" value="1"/>
</dbReference>
<evidence type="ECO:0000256" key="1">
    <source>
        <dbReference type="ARBA" id="ARBA00001974"/>
    </source>
</evidence>
<dbReference type="Gene3D" id="3.50.50.60">
    <property type="entry name" value="FAD/NAD(P)-binding domain"/>
    <property type="match status" value="1"/>
</dbReference>
<dbReference type="Gene3D" id="3.30.560.10">
    <property type="entry name" value="Glucose Oxidase, domain 3"/>
    <property type="match status" value="1"/>
</dbReference>
<dbReference type="EMBL" id="JANAWD010000037">
    <property type="protein sequence ID" value="KAJ3489878.1"/>
    <property type="molecule type" value="Genomic_DNA"/>
</dbReference>
<keyword evidence="3" id="KW-0285">Flavoprotein</keyword>
<reference evidence="8" key="1">
    <citation type="submission" date="2022-07" db="EMBL/GenBank/DDBJ databases">
        <title>Genome Sequence of Physisporinus lineatus.</title>
        <authorList>
            <person name="Buettner E."/>
        </authorList>
    </citation>
    <scope>NUCLEOTIDE SEQUENCE</scope>
    <source>
        <strain evidence="8">VT162</strain>
    </source>
</reference>
<keyword evidence="5" id="KW-0560">Oxidoreductase</keyword>
<dbReference type="GO" id="GO:0050660">
    <property type="term" value="F:flavin adenine dinucleotide binding"/>
    <property type="evidence" value="ECO:0007669"/>
    <property type="project" value="InterPro"/>
</dbReference>
<dbReference type="Pfam" id="PF00732">
    <property type="entry name" value="GMC_oxred_N"/>
    <property type="match status" value="1"/>
</dbReference>
<dbReference type="Proteomes" id="UP001212997">
    <property type="component" value="Unassembled WGS sequence"/>
</dbReference>
<dbReference type="InterPro" id="IPR007867">
    <property type="entry name" value="GMC_OxRtase_C"/>
</dbReference>
<dbReference type="PANTHER" id="PTHR11552:SF218">
    <property type="entry name" value="GLUCOSE-METHANOL-CHOLINE OXIDOREDUCTASE N-TERMINAL DOMAIN-CONTAINING PROTEIN"/>
    <property type="match status" value="1"/>
</dbReference>
<dbReference type="InterPro" id="IPR012132">
    <property type="entry name" value="GMC_OxRdtase"/>
</dbReference>
<comment type="similarity">
    <text evidence="2">Belongs to the GMC oxidoreductase family.</text>
</comment>
<dbReference type="Pfam" id="PF05199">
    <property type="entry name" value="GMC_oxred_C"/>
    <property type="match status" value="1"/>
</dbReference>
<accession>A0AAD5YMH6</accession>
<evidence type="ECO:0000256" key="5">
    <source>
        <dbReference type="ARBA" id="ARBA00023002"/>
    </source>
</evidence>
<dbReference type="SUPFAM" id="SSF51905">
    <property type="entry name" value="FAD/NAD(P)-binding domain"/>
    <property type="match status" value="1"/>
</dbReference>
<evidence type="ECO:0000256" key="3">
    <source>
        <dbReference type="ARBA" id="ARBA00022630"/>
    </source>
</evidence>
<evidence type="ECO:0000256" key="6">
    <source>
        <dbReference type="SAM" id="MobiDB-lite"/>
    </source>
</evidence>
<gene>
    <name evidence="8" type="ORF">NLI96_g1825</name>
</gene>
<protein>
    <recommendedName>
        <fullName evidence="7">Glucose-methanol-choline oxidoreductase N-terminal domain-containing protein</fullName>
    </recommendedName>
</protein>
<keyword evidence="4" id="KW-0274">FAD</keyword>
<evidence type="ECO:0000256" key="2">
    <source>
        <dbReference type="ARBA" id="ARBA00010790"/>
    </source>
</evidence>
<dbReference type="GO" id="GO:0016614">
    <property type="term" value="F:oxidoreductase activity, acting on CH-OH group of donors"/>
    <property type="evidence" value="ECO:0007669"/>
    <property type="project" value="InterPro"/>
</dbReference>
<dbReference type="AlphaFoldDB" id="A0AAD5YMH6"/>
<keyword evidence="9" id="KW-1185">Reference proteome</keyword>
<proteinExistence type="inferred from homology"/>
<comment type="cofactor">
    <cofactor evidence="1">
        <name>FAD</name>
        <dbReference type="ChEBI" id="CHEBI:57692"/>
    </cofactor>
</comment>
<name>A0AAD5YMH6_9APHY</name>
<feature type="domain" description="Glucose-methanol-choline oxidoreductase N-terminal" evidence="7">
    <location>
        <begin position="408"/>
        <end position="422"/>
    </location>
</feature>
<evidence type="ECO:0000313" key="9">
    <source>
        <dbReference type="Proteomes" id="UP001212997"/>
    </source>
</evidence>
<dbReference type="SUPFAM" id="SSF54373">
    <property type="entry name" value="FAD-linked reductases, C-terminal domain"/>
    <property type="match status" value="1"/>
</dbReference>
<dbReference type="InterPro" id="IPR000172">
    <property type="entry name" value="GMC_OxRdtase_N"/>
</dbReference>
<dbReference type="InterPro" id="IPR027424">
    <property type="entry name" value="Glucose_Oxidase_domain_2"/>
</dbReference>
<comment type="caution">
    <text evidence="8">The sequence shown here is derived from an EMBL/GenBank/DDBJ whole genome shotgun (WGS) entry which is preliminary data.</text>
</comment>
<evidence type="ECO:0000256" key="4">
    <source>
        <dbReference type="ARBA" id="ARBA00022827"/>
    </source>
</evidence>
<dbReference type="Gene3D" id="4.10.450.10">
    <property type="entry name" value="Glucose Oxidase, domain 2"/>
    <property type="match status" value="1"/>
</dbReference>
<feature type="region of interest" description="Disordered" evidence="6">
    <location>
        <begin position="722"/>
        <end position="746"/>
    </location>
</feature>
<evidence type="ECO:0000313" key="8">
    <source>
        <dbReference type="EMBL" id="KAJ3489878.1"/>
    </source>
</evidence>
<dbReference type="InterPro" id="IPR036188">
    <property type="entry name" value="FAD/NAD-bd_sf"/>
</dbReference>
<feature type="compositionally biased region" description="Low complexity" evidence="6">
    <location>
        <begin position="722"/>
        <end position="738"/>
    </location>
</feature>
<sequence>MASNVKKSGYLAKVDCHSNRKIMPTKQRFMKPRLLGCLQLLRPADVQPQDVGLLLVKQSRALLEHPSVPSNTDSFTETSPAFVEVLMNMSVAVALGLFPEAPMISYGLASNGITNAFFRAWRNIIYDGNIADSYDFVIAGGGNAGLVLASRLSEDANTTVLVLEAGDTGDLVKDRIDVPSDAYFNGLLYSSYDWQFKTVPQTNAAGRVIPWARGKVLGGCTAVNGMYQVRPSKLEVDAWAGLIDGGDLWNWDSLFGVMQDSETFTPPTDEVKNLAKIQYNAAYHGSKGPIHVSYPGFELPIMGNWTDSLNANGVPPSPDAYGGENWGGFIATSAINPTNWTRSYARSAYIDPLPYRANLAILANATVTKIVFTNTSAGAQATAVEYASDRSATVKTIKVNKEVIVAGGAIGSPHILQLSGIGPSDVLTAAGVPVTVNLPGVGQHLQDHISTAVTWNATIQTYADQRTPEARAIPAGTSNAFLSYINSATAYVNASTLVGVDKASDFYNSVAGALSDSASKLVPSTDATVIEGYKAIYNVTANTLLTPVGQVEILLSLSSPGTISIQAALQHPFSQGRLYINSSNPFDYPVIDPGYLTHSADLTLMREGLKFARQLGNTAPINANLGPEVTPGAAVVTDDDWDKWLAGVIGTEFHPSCSCAMLPKEKGGVVDAKLKVYGTTNVRVADAAVFPIQFSAHLQAPVYGLGEQAAKIIRSQYNGTPLPSASSGAGSPTGSNSPQQTGTKNGAVSALSGHSMMWAAVAVIFGAVLGF</sequence>
<organism evidence="8 9">
    <name type="scientific">Meripilus lineatus</name>
    <dbReference type="NCBI Taxonomy" id="2056292"/>
    <lineage>
        <taxon>Eukaryota</taxon>
        <taxon>Fungi</taxon>
        <taxon>Dikarya</taxon>
        <taxon>Basidiomycota</taxon>
        <taxon>Agaricomycotina</taxon>
        <taxon>Agaricomycetes</taxon>
        <taxon>Polyporales</taxon>
        <taxon>Meripilaceae</taxon>
        <taxon>Meripilus</taxon>
    </lineage>
</organism>
<evidence type="ECO:0000259" key="7">
    <source>
        <dbReference type="PROSITE" id="PS00624"/>
    </source>
</evidence>